<keyword evidence="3" id="KW-1185">Reference proteome</keyword>
<feature type="compositionally biased region" description="Polar residues" evidence="1">
    <location>
        <begin position="20"/>
        <end position="40"/>
    </location>
</feature>
<protein>
    <submittedName>
        <fullName evidence="2">Uncharacterized protein</fullName>
    </submittedName>
</protein>
<feature type="non-terminal residue" evidence="2">
    <location>
        <position position="1"/>
    </location>
</feature>
<evidence type="ECO:0000256" key="1">
    <source>
        <dbReference type="SAM" id="MobiDB-lite"/>
    </source>
</evidence>
<reference evidence="2 3" key="1">
    <citation type="submission" date="2021-06" db="EMBL/GenBank/DDBJ databases">
        <authorList>
            <person name="Palmer J.M."/>
        </authorList>
    </citation>
    <scope>NUCLEOTIDE SEQUENCE [LARGE SCALE GENOMIC DNA]</scope>
    <source>
        <strain evidence="2 3">GA_2019</strain>
        <tissue evidence="2">Muscle</tissue>
    </source>
</reference>
<feature type="region of interest" description="Disordered" evidence="1">
    <location>
        <begin position="18"/>
        <end position="55"/>
    </location>
</feature>
<feature type="non-terminal residue" evidence="2">
    <location>
        <position position="55"/>
    </location>
</feature>
<accession>A0ABV0MS12</accession>
<gene>
    <name evidence="2" type="ORF">GOODEAATRI_014276</name>
</gene>
<proteinExistence type="predicted"/>
<dbReference type="EMBL" id="JAHRIO010010995">
    <property type="protein sequence ID" value="MEQ2161888.1"/>
    <property type="molecule type" value="Genomic_DNA"/>
</dbReference>
<evidence type="ECO:0000313" key="3">
    <source>
        <dbReference type="Proteomes" id="UP001476798"/>
    </source>
</evidence>
<dbReference type="Proteomes" id="UP001476798">
    <property type="component" value="Unassembled WGS sequence"/>
</dbReference>
<comment type="caution">
    <text evidence="2">The sequence shown here is derived from an EMBL/GenBank/DDBJ whole genome shotgun (WGS) entry which is preliminary data.</text>
</comment>
<sequence>FSELWPWHQAAGDSLCFPESNPNRGYSLQSPAPASNTEGLPSSRMPCLESQQVAG</sequence>
<organism evidence="2 3">
    <name type="scientific">Goodea atripinnis</name>
    <dbReference type="NCBI Taxonomy" id="208336"/>
    <lineage>
        <taxon>Eukaryota</taxon>
        <taxon>Metazoa</taxon>
        <taxon>Chordata</taxon>
        <taxon>Craniata</taxon>
        <taxon>Vertebrata</taxon>
        <taxon>Euteleostomi</taxon>
        <taxon>Actinopterygii</taxon>
        <taxon>Neopterygii</taxon>
        <taxon>Teleostei</taxon>
        <taxon>Neoteleostei</taxon>
        <taxon>Acanthomorphata</taxon>
        <taxon>Ovalentaria</taxon>
        <taxon>Atherinomorphae</taxon>
        <taxon>Cyprinodontiformes</taxon>
        <taxon>Goodeidae</taxon>
        <taxon>Goodea</taxon>
    </lineage>
</organism>
<evidence type="ECO:0000313" key="2">
    <source>
        <dbReference type="EMBL" id="MEQ2161888.1"/>
    </source>
</evidence>
<name>A0ABV0MS12_9TELE</name>